<gene>
    <name evidence="8" type="ORF">AVDCRST_MAG86-378</name>
</gene>
<keyword evidence="3 6" id="KW-0378">Hydrolase</keyword>
<accession>A0A6J4URI1</accession>
<keyword evidence="5 6" id="KW-0482">Metalloprotease</keyword>
<keyword evidence="1 6" id="KW-0645">Protease</keyword>
<organism evidence="8">
    <name type="scientific">uncultured Truepera sp</name>
    <dbReference type="NCBI Taxonomy" id="543023"/>
    <lineage>
        <taxon>Bacteria</taxon>
        <taxon>Thermotogati</taxon>
        <taxon>Deinococcota</taxon>
        <taxon>Deinococci</taxon>
        <taxon>Trueperales</taxon>
        <taxon>Trueperaceae</taxon>
        <taxon>Truepera</taxon>
        <taxon>environmental samples</taxon>
    </lineage>
</organism>
<dbReference type="Gene3D" id="1.20.140.70">
    <property type="entry name" value="Oligopeptidase f, N-terminal domain"/>
    <property type="match status" value="1"/>
</dbReference>
<proteinExistence type="inferred from homology"/>
<dbReference type="CDD" id="cd09607">
    <property type="entry name" value="M3B_PepF"/>
    <property type="match status" value="1"/>
</dbReference>
<evidence type="ECO:0000256" key="1">
    <source>
        <dbReference type="ARBA" id="ARBA00022670"/>
    </source>
</evidence>
<dbReference type="EC" id="3.4.24.-" evidence="8"/>
<keyword evidence="4 6" id="KW-0862">Zinc</keyword>
<sequence length="608" mass="67525">MSQTAPLPHWQLTSIFPGLESPEFEQAKAELKTRVDALSELMDAHRVNTQESVPVTEETAALFDRLVDGFNDLYTRFSTLYAYLTGFTATDAFNDHAQAETSALSPLSSKLSFLGVRLTAWVGAFDAEALLGASEVARAHSYFVRRSREEARHLMGEEAEELLSALNPSSGRAWAKLHGDLISRTTIKKTLPGRDEAEYPLTELRNLQSDANPELRRAAYEAELELLGQNTVPFAAAMNSIKAQVNETSTRRGYTTALDEALFSSHITRESLDAMQTACREAFPVFQRYLRAKAKFLGKDTLAWYDLLAPVSAGTPRSFSWAETADFVTETFGSYSEKLAAFAQKTFDEGWHDVPPRKGKRNGAFCMSVDGVRESRIMHNFGGQLDDVFTVAHELGHAYHNACSFGAGRTPLQDDTPMTLAETASIFCETIVVNAMLGRADEAEKLAILEQDLLGSTQLVIDIDSRFRFERAVFDKRRERELSVDELNALMLGAQAQTYGDGLDAEARHPLMWAHKGHYYSTGRSFYNYPYTFGYLFGLGLYAQYQANPDGWQGRYDALLSGTGMNDAAPLAAGFGIDIESVNFWRGSLSIAEGRVAEYEALVERFTL</sequence>
<dbReference type="InterPro" id="IPR001567">
    <property type="entry name" value="Pept_M3A_M3B_dom"/>
</dbReference>
<dbReference type="EMBL" id="CADCWP010000013">
    <property type="protein sequence ID" value="CAA9555766.1"/>
    <property type="molecule type" value="Genomic_DNA"/>
</dbReference>
<dbReference type="GO" id="GO:0006508">
    <property type="term" value="P:proteolysis"/>
    <property type="evidence" value="ECO:0007669"/>
    <property type="project" value="UniProtKB-KW"/>
</dbReference>
<evidence type="ECO:0000256" key="6">
    <source>
        <dbReference type="RuleBase" id="RU003435"/>
    </source>
</evidence>
<evidence type="ECO:0000256" key="5">
    <source>
        <dbReference type="ARBA" id="ARBA00023049"/>
    </source>
</evidence>
<dbReference type="Pfam" id="PF01432">
    <property type="entry name" value="Peptidase_M3"/>
    <property type="match status" value="1"/>
</dbReference>
<dbReference type="PANTHER" id="PTHR34217:SF1">
    <property type="entry name" value="CARBOXYPEPTIDASE 1"/>
    <property type="match status" value="1"/>
</dbReference>
<dbReference type="AlphaFoldDB" id="A0A6J4URI1"/>
<dbReference type="GO" id="GO:0046872">
    <property type="term" value="F:metal ion binding"/>
    <property type="evidence" value="ECO:0007669"/>
    <property type="project" value="UniProtKB-UniRule"/>
</dbReference>
<dbReference type="Gene3D" id="1.10.1370.20">
    <property type="entry name" value="Oligoendopeptidase f, C-terminal domain"/>
    <property type="match status" value="1"/>
</dbReference>
<protein>
    <submittedName>
        <fullName evidence="8">Oligoendopeptidase F</fullName>
        <ecNumber evidence="8">3.4.24.-</ecNumber>
    </submittedName>
</protein>
<feature type="domain" description="Peptidase M3A/M3B catalytic" evidence="7">
    <location>
        <begin position="207"/>
        <end position="585"/>
    </location>
</feature>
<evidence type="ECO:0000256" key="2">
    <source>
        <dbReference type="ARBA" id="ARBA00022723"/>
    </source>
</evidence>
<evidence type="ECO:0000256" key="3">
    <source>
        <dbReference type="ARBA" id="ARBA00022801"/>
    </source>
</evidence>
<dbReference type="InterPro" id="IPR001333">
    <property type="entry name" value="Peptidase_M32_Taq"/>
</dbReference>
<dbReference type="GO" id="GO:0004181">
    <property type="term" value="F:metallocarboxypeptidase activity"/>
    <property type="evidence" value="ECO:0007669"/>
    <property type="project" value="InterPro"/>
</dbReference>
<keyword evidence="2 6" id="KW-0479">Metal-binding</keyword>
<evidence type="ECO:0000313" key="8">
    <source>
        <dbReference type="EMBL" id="CAA9555766.1"/>
    </source>
</evidence>
<dbReference type="InterPro" id="IPR034006">
    <property type="entry name" value="M3B_PepF_2"/>
</dbReference>
<evidence type="ECO:0000259" key="7">
    <source>
        <dbReference type="Pfam" id="PF01432"/>
    </source>
</evidence>
<comment type="similarity">
    <text evidence="6">Belongs to the peptidase M3 family.</text>
</comment>
<dbReference type="PANTHER" id="PTHR34217">
    <property type="entry name" value="METAL-DEPENDENT CARBOXYPEPTIDASE"/>
    <property type="match status" value="1"/>
</dbReference>
<comment type="cofactor">
    <cofactor evidence="6">
        <name>Zn(2+)</name>
        <dbReference type="ChEBI" id="CHEBI:29105"/>
    </cofactor>
    <text evidence="6">Binds 1 zinc ion.</text>
</comment>
<reference evidence="8" key="1">
    <citation type="submission" date="2020-02" db="EMBL/GenBank/DDBJ databases">
        <authorList>
            <person name="Meier V. D."/>
        </authorList>
    </citation>
    <scope>NUCLEOTIDE SEQUENCE</scope>
    <source>
        <strain evidence="8">AVDCRST_MAG86</strain>
    </source>
</reference>
<dbReference type="InterPro" id="IPR042088">
    <property type="entry name" value="OligoPept_F_C"/>
</dbReference>
<dbReference type="GO" id="GO:0004222">
    <property type="term" value="F:metalloendopeptidase activity"/>
    <property type="evidence" value="ECO:0007669"/>
    <property type="project" value="InterPro"/>
</dbReference>
<name>A0A6J4URI1_9DEIN</name>
<dbReference type="SUPFAM" id="SSF55486">
    <property type="entry name" value="Metalloproteases ('zincins'), catalytic domain"/>
    <property type="match status" value="1"/>
</dbReference>
<evidence type="ECO:0000256" key="4">
    <source>
        <dbReference type="ARBA" id="ARBA00022833"/>
    </source>
</evidence>